<dbReference type="InterPro" id="IPR036236">
    <property type="entry name" value="Znf_C2H2_sf"/>
</dbReference>
<protein>
    <recommendedName>
        <fullName evidence="9">C2H2-type domain-containing protein</fullName>
    </recommendedName>
</protein>
<evidence type="ECO:0000256" key="5">
    <source>
        <dbReference type="ARBA" id="ARBA00022833"/>
    </source>
</evidence>
<dbReference type="SMART" id="SM00355">
    <property type="entry name" value="ZnF_C2H2"/>
    <property type="match status" value="2"/>
</dbReference>
<proteinExistence type="predicted"/>
<evidence type="ECO:0000313" key="11">
    <source>
        <dbReference type="Proteomes" id="UP001498398"/>
    </source>
</evidence>
<accession>A0ABR1JWW3</accession>
<evidence type="ECO:0000259" key="9">
    <source>
        <dbReference type="PROSITE" id="PS50157"/>
    </source>
</evidence>
<dbReference type="InterPro" id="IPR050331">
    <property type="entry name" value="Zinc_finger"/>
</dbReference>
<comment type="caution">
    <text evidence="10">The sequence shown here is derived from an EMBL/GenBank/DDBJ whole genome shotgun (WGS) entry which is preliminary data.</text>
</comment>
<feature type="region of interest" description="Disordered" evidence="8">
    <location>
        <begin position="1"/>
        <end position="20"/>
    </location>
</feature>
<organism evidence="10 11">
    <name type="scientific">Marasmiellus scandens</name>
    <dbReference type="NCBI Taxonomy" id="2682957"/>
    <lineage>
        <taxon>Eukaryota</taxon>
        <taxon>Fungi</taxon>
        <taxon>Dikarya</taxon>
        <taxon>Basidiomycota</taxon>
        <taxon>Agaricomycotina</taxon>
        <taxon>Agaricomycetes</taxon>
        <taxon>Agaricomycetidae</taxon>
        <taxon>Agaricales</taxon>
        <taxon>Marasmiineae</taxon>
        <taxon>Omphalotaceae</taxon>
        <taxon>Marasmiellus</taxon>
    </lineage>
</organism>
<evidence type="ECO:0000256" key="2">
    <source>
        <dbReference type="ARBA" id="ARBA00022723"/>
    </source>
</evidence>
<gene>
    <name evidence="10" type="ORF">VKT23_003159</name>
</gene>
<dbReference type="PROSITE" id="PS00028">
    <property type="entry name" value="ZINC_FINGER_C2H2_1"/>
    <property type="match status" value="2"/>
</dbReference>
<evidence type="ECO:0000313" key="10">
    <source>
        <dbReference type="EMBL" id="KAK7468655.1"/>
    </source>
</evidence>
<keyword evidence="2" id="KW-0479">Metal-binding</keyword>
<comment type="subcellular location">
    <subcellularLocation>
        <location evidence="1">Nucleus</location>
    </subcellularLocation>
</comment>
<evidence type="ECO:0000256" key="3">
    <source>
        <dbReference type="ARBA" id="ARBA00022737"/>
    </source>
</evidence>
<dbReference type="Proteomes" id="UP001498398">
    <property type="component" value="Unassembled WGS sequence"/>
</dbReference>
<dbReference type="SUPFAM" id="SSF57667">
    <property type="entry name" value="beta-beta-alpha zinc fingers"/>
    <property type="match status" value="1"/>
</dbReference>
<name>A0ABR1JWW3_9AGAR</name>
<dbReference type="InterPro" id="IPR013087">
    <property type="entry name" value="Znf_C2H2_type"/>
</dbReference>
<dbReference type="PANTHER" id="PTHR16515">
    <property type="entry name" value="PR DOMAIN ZINC FINGER PROTEIN"/>
    <property type="match status" value="1"/>
</dbReference>
<dbReference type="EMBL" id="JBANRG010000003">
    <property type="protein sequence ID" value="KAK7468655.1"/>
    <property type="molecule type" value="Genomic_DNA"/>
</dbReference>
<sequence length="357" mass="39502">MSDPQSAPYPAGSAAYDPYSNAEYNKQQQYQQQAFDFLPYHAPTDVLAPHPDLFDSELDSSLADFDQLQFQLLTVENNDAFSFLRSDTPTCGPPSTITVSSESASAYDSFSAHSESLYNYPQSPYAASNYSFPLDLEMDFQRIRVDPVADYANGQVTNLENVDPSTFGSLPPTPPRSPPNHVQVGAKGFPVRSSYSDYGPPTRNSVSHDYYSSVNYGATVSPVHVSSQLPPVVPSIPIASPEEFKGDPRKKYKCTVCPRAFARAYNLKTHMATHDPNRLKPHVCPHRSCGRSFSRKHDLGRHLISIHRDESVCSSQHSKSSKQSIGVESGKRSWCERCGKSCVGRNIECNCNLSDIK</sequence>
<dbReference type="PROSITE" id="PS50157">
    <property type="entry name" value="ZINC_FINGER_C2H2_2"/>
    <property type="match status" value="2"/>
</dbReference>
<evidence type="ECO:0000256" key="6">
    <source>
        <dbReference type="ARBA" id="ARBA00023242"/>
    </source>
</evidence>
<keyword evidence="6" id="KW-0539">Nucleus</keyword>
<dbReference type="Gene3D" id="3.30.160.60">
    <property type="entry name" value="Classic Zinc Finger"/>
    <property type="match status" value="2"/>
</dbReference>
<keyword evidence="11" id="KW-1185">Reference proteome</keyword>
<evidence type="ECO:0000256" key="1">
    <source>
        <dbReference type="ARBA" id="ARBA00004123"/>
    </source>
</evidence>
<dbReference type="PANTHER" id="PTHR16515:SF49">
    <property type="entry name" value="GASTRULA ZINC FINGER PROTEIN XLCGF49.1-LIKE-RELATED"/>
    <property type="match status" value="1"/>
</dbReference>
<dbReference type="Pfam" id="PF00096">
    <property type="entry name" value="zf-C2H2"/>
    <property type="match status" value="2"/>
</dbReference>
<keyword evidence="5" id="KW-0862">Zinc</keyword>
<feature type="domain" description="C2H2-type" evidence="9">
    <location>
        <begin position="282"/>
        <end position="312"/>
    </location>
</feature>
<evidence type="ECO:0000256" key="7">
    <source>
        <dbReference type="PROSITE-ProRule" id="PRU00042"/>
    </source>
</evidence>
<evidence type="ECO:0000256" key="4">
    <source>
        <dbReference type="ARBA" id="ARBA00022771"/>
    </source>
</evidence>
<evidence type="ECO:0000256" key="8">
    <source>
        <dbReference type="SAM" id="MobiDB-lite"/>
    </source>
</evidence>
<keyword evidence="3" id="KW-0677">Repeat</keyword>
<keyword evidence="4 7" id="KW-0863">Zinc-finger</keyword>
<feature type="domain" description="C2H2-type" evidence="9">
    <location>
        <begin position="252"/>
        <end position="279"/>
    </location>
</feature>
<reference evidence="10 11" key="1">
    <citation type="submission" date="2024-01" db="EMBL/GenBank/DDBJ databases">
        <title>A draft genome for the cacao thread blight pathogen Marasmiellus scandens.</title>
        <authorList>
            <person name="Baruah I.K."/>
            <person name="Leung J."/>
            <person name="Bukari Y."/>
            <person name="Amoako-Attah I."/>
            <person name="Meinhardt L.W."/>
            <person name="Bailey B.A."/>
            <person name="Cohen S.P."/>
        </authorList>
    </citation>
    <scope>NUCLEOTIDE SEQUENCE [LARGE SCALE GENOMIC DNA]</scope>
    <source>
        <strain evidence="10 11">GH-19</strain>
    </source>
</reference>